<feature type="region of interest" description="Disordered" evidence="5">
    <location>
        <begin position="384"/>
        <end position="440"/>
    </location>
</feature>
<evidence type="ECO:0000259" key="6">
    <source>
        <dbReference type="PROSITE" id="PS50157"/>
    </source>
</evidence>
<evidence type="ECO:0000256" key="1">
    <source>
        <dbReference type="ARBA" id="ARBA00022723"/>
    </source>
</evidence>
<dbReference type="CDD" id="cd15716">
    <property type="entry name" value="FYVE_RBNS5"/>
    <property type="match status" value="1"/>
</dbReference>
<proteinExistence type="predicted"/>
<feature type="domain" description="FYVE-type" evidence="7">
    <location>
        <begin position="160"/>
        <end position="241"/>
    </location>
</feature>
<gene>
    <name evidence="9" type="primary">LOC116305379</name>
</gene>
<dbReference type="Pfam" id="PF01363">
    <property type="entry name" value="FYVE"/>
    <property type="match status" value="1"/>
</dbReference>
<dbReference type="PROSITE" id="PS50178">
    <property type="entry name" value="ZF_FYVE"/>
    <property type="match status" value="1"/>
</dbReference>
<feature type="domain" description="C2H2-type" evidence="6">
    <location>
        <begin position="10"/>
        <end position="38"/>
    </location>
</feature>
<protein>
    <submittedName>
        <fullName evidence="9">Rabenosyn-5-like</fullName>
    </submittedName>
</protein>
<dbReference type="Proteomes" id="UP000515163">
    <property type="component" value="Unplaced"/>
</dbReference>
<dbReference type="InterPro" id="IPR011011">
    <property type="entry name" value="Znf_FYVE_PHD"/>
</dbReference>
<dbReference type="Gene3D" id="4.10.860.20">
    <property type="entry name" value="Rabenosyn, Rab binding domain"/>
    <property type="match status" value="1"/>
</dbReference>
<feature type="compositionally biased region" description="Basic and acidic residues" evidence="5">
    <location>
        <begin position="384"/>
        <end position="397"/>
    </location>
</feature>
<dbReference type="InterPro" id="IPR017455">
    <property type="entry name" value="Znf_FYVE-rel"/>
</dbReference>
<dbReference type="PROSITE" id="PS00028">
    <property type="entry name" value="ZINC_FINGER_C2H2_1"/>
    <property type="match status" value="1"/>
</dbReference>
<dbReference type="PANTHER" id="PTHR13510">
    <property type="entry name" value="FYVE-FINGER-CONTAINING RAB5 EFFECTOR PROTEIN RABENOSYN-5-RELATED"/>
    <property type="match status" value="1"/>
</dbReference>
<dbReference type="FunCoup" id="A0A6P8IV01">
    <property type="interactions" value="2501"/>
</dbReference>
<organism evidence="8 9">
    <name type="scientific">Actinia tenebrosa</name>
    <name type="common">Australian red waratah sea anemone</name>
    <dbReference type="NCBI Taxonomy" id="6105"/>
    <lineage>
        <taxon>Eukaryota</taxon>
        <taxon>Metazoa</taxon>
        <taxon>Cnidaria</taxon>
        <taxon>Anthozoa</taxon>
        <taxon>Hexacorallia</taxon>
        <taxon>Actiniaria</taxon>
        <taxon>Actiniidae</taxon>
        <taxon>Actinia</taxon>
    </lineage>
</organism>
<dbReference type="Pfam" id="PF11464">
    <property type="entry name" value="Rbsn"/>
    <property type="match status" value="1"/>
</dbReference>
<dbReference type="OrthoDB" id="166134at2759"/>
<dbReference type="SUPFAM" id="SSF57903">
    <property type="entry name" value="FYVE/PHD zinc finger"/>
    <property type="match status" value="1"/>
</dbReference>
<dbReference type="GeneID" id="116305379"/>
<dbReference type="InParanoid" id="A0A6P8IV01"/>
<evidence type="ECO:0000259" key="7">
    <source>
        <dbReference type="PROSITE" id="PS50178"/>
    </source>
</evidence>
<evidence type="ECO:0000256" key="3">
    <source>
        <dbReference type="ARBA" id="ARBA00022833"/>
    </source>
</evidence>
<dbReference type="InterPro" id="IPR013087">
    <property type="entry name" value="Znf_C2H2_type"/>
</dbReference>
<keyword evidence="1" id="KW-0479">Metal-binding</keyword>
<dbReference type="InterPro" id="IPR021565">
    <property type="entry name" value="Rbsn_Rab-bd"/>
</dbReference>
<dbReference type="InterPro" id="IPR013083">
    <property type="entry name" value="Znf_RING/FYVE/PHD"/>
</dbReference>
<dbReference type="PROSITE" id="PS50157">
    <property type="entry name" value="ZINC_FINGER_C2H2_2"/>
    <property type="match status" value="1"/>
</dbReference>
<evidence type="ECO:0000256" key="4">
    <source>
        <dbReference type="PROSITE-ProRule" id="PRU00042"/>
    </source>
</evidence>
<evidence type="ECO:0000313" key="9">
    <source>
        <dbReference type="RefSeq" id="XP_031571136.1"/>
    </source>
</evidence>
<dbReference type="KEGG" id="aten:116305379"/>
<keyword evidence="3" id="KW-0862">Zinc</keyword>
<dbReference type="InterPro" id="IPR036531">
    <property type="entry name" value="Rbsn_Rab-bd_sf"/>
</dbReference>
<name>A0A6P8IV01_ACTTE</name>
<keyword evidence="2 4" id="KW-0863">Zinc-finger</keyword>
<evidence type="ECO:0000313" key="8">
    <source>
        <dbReference type="Proteomes" id="UP000515163"/>
    </source>
</evidence>
<evidence type="ECO:0000256" key="5">
    <source>
        <dbReference type="SAM" id="MobiDB-lite"/>
    </source>
</evidence>
<dbReference type="Gene3D" id="3.30.40.10">
    <property type="entry name" value="Zinc/RING finger domain, C3HC4 (zinc finger)"/>
    <property type="match status" value="1"/>
</dbReference>
<dbReference type="InterPro" id="IPR000306">
    <property type="entry name" value="Znf_FYVE"/>
</dbReference>
<dbReference type="SMART" id="SM00064">
    <property type="entry name" value="FYVE"/>
    <property type="match status" value="1"/>
</dbReference>
<sequence length="486" mass="55870">MEEENIKEGFICPVCMKEFSIPAQLQTHFEDLHSEDHDALRQIRGMFRKTKKKILKKIDSESQDSISELPQDEGDGSNTVHRGTDPFLWDYLEFGASRSHFRQFKERRDAEIDRYVVETNKILIRLEKLLRSGVHVPDSPLPGNFSRKTKEKSLVPWIADSEVKFCPICKKQFNVARRRHHCRLCGGIMCGKCSKSITVPFAVQLLKLDKTSDIPRGKGRSRDDADEAGFRSCQVCADLLYRHEKQEKEKQIKPAIVQLYEKMKECMAEAEKLCPVYIKMADSLNLGDIQYDLDEAAEIRIKLIKRYEKVDLISKKIGTLGSQGDTPPSAQFLKLQRGMRAFATGYLQENMFTLPNLPPRDKVAQLQQERAAYMAARAAEEKAERERAMQRRLESSKVHQRQNSGDFRHDPANSRVTRQRSGSQVGEGWGPVSLNNVDSSPDPILQQMEIIRNYIKQAKQAKRLDEVQTLEKNLLELEAEYNKNQQ</sequence>
<reference evidence="9" key="1">
    <citation type="submission" date="2025-08" db="UniProtKB">
        <authorList>
            <consortium name="RefSeq"/>
        </authorList>
    </citation>
    <scope>IDENTIFICATION</scope>
    <source>
        <tissue evidence="9">Tentacle</tissue>
    </source>
</reference>
<dbReference type="SUPFAM" id="SSF140125">
    <property type="entry name" value="Rabenosyn-5 Rab-binding domain-like"/>
    <property type="match status" value="1"/>
</dbReference>
<dbReference type="PANTHER" id="PTHR13510:SF44">
    <property type="entry name" value="RABENOSYN-5"/>
    <property type="match status" value="1"/>
</dbReference>
<accession>A0A6P8IV01</accession>
<dbReference type="InterPro" id="IPR052727">
    <property type="entry name" value="Rab4/Rab5_effector"/>
</dbReference>
<dbReference type="GO" id="GO:0008270">
    <property type="term" value="F:zinc ion binding"/>
    <property type="evidence" value="ECO:0007669"/>
    <property type="project" value="UniProtKB-KW"/>
</dbReference>
<dbReference type="AlphaFoldDB" id="A0A6P8IV01"/>
<feature type="compositionally biased region" description="Polar residues" evidence="5">
    <location>
        <begin position="414"/>
        <end position="424"/>
    </location>
</feature>
<evidence type="ECO:0000256" key="2">
    <source>
        <dbReference type="ARBA" id="ARBA00022771"/>
    </source>
</evidence>
<dbReference type="RefSeq" id="XP_031571136.1">
    <property type="nucleotide sequence ID" value="XM_031715276.1"/>
</dbReference>
<keyword evidence="8" id="KW-1185">Reference proteome</keyword>